<protein>
    <submittedName>
        <fullName evidence="2">Uncharacterized protein</fullName>
    </submittedName>
</protein>
<gene>
    <name evidence="2" type="ORF">CE169_11880</name>
</gene>
<sequence length="523" mass="54915">MVSLIVTDAKHKPLRAVDDYTLDLAYGSDENSFKLTCLPQPEAGALIMIDGTEYGGLVTVRNTDGSVEGPTWHGLLSRRILQPDTGRDYLTVSGAAGDVLNMLFKRIGLDALFTASARHAVTIGSYSFDRYTDAYTGIRKMLAANNAKLRLIWADGRVNAYALPAEHSGGSIDSDLLEFKASLDSQPVNHLIGLGTGELKDRAVVHWYADVNGNVSQTQSLTGLAERQAVYDYSNAKPDELNTETRKKLIELQSQGGVEVTITDNTLSMDVGDTVTGRDNRLGITLTVPVAKKIVKSSGGILSVDYECGTASGDTTSLSGSAESNGSTGSGGSGTYYADGVTITMRNNTFSAVVTPSRVDDVEKTAKDAYTLASNYSAEIGKAQQDSVAAIAAAAMNVASITTAMPLSASRNGQAVHITATEATAEGSGLMSAADKRKLDGLDTYALPAATIATLGGVRPDGSTITVNEDGVITAHATSTGNGILFPVGYVVMNTTGSDPANDFGGVWEERPSLGAHMWERTG</sequence>
<dbReference type="AlphaFoldDB" id="A0A3D8TTK1"/>
<name>A0A3D8TTK1_BIFLN</name>
<comment type="caution">
    <text evidence="2">The sequence shown here is derived from an EMBL/GenBank/DDBJ whole genome shotgun (WGS) entry which is preliminary data.</text>
</comment>
<evidence type="ECO:0000256" key="1">
    <source>
        <dbReference type="SAM" id="MobiDB-lite"/>
    </source>
</evidence>
<dbReference type="Proteomes" id="UP000257074">
    <property type="component" value="Unassembled WGS sequence"/>
</dbReference>
<evidence type="ECO:0000313" key="3">
    <source>
        <dbReference type="Proteomes" id="UP000257074"/>
    </source>
</evidence>
<proteinExistence type="predicted"/>
<dbReference type="RefSeq" id="WP_115779291.1">
    <property type="nucleotide sequence ID" value="NZ_NJNR01000109.1"/>
</dbReference>
<reference evidence="2 3" key="1">
    <citation type="journal article" date="2017" name="Anaerobe">
        <title>Quantification, isolation and characterization of Bifidobacterium from the vaginal microbiomes of reproductive aged women.</title>
        <authorList>
            <person name="Freitas A.C."/>
            <person name="Hill J.E."/>
        </authorList>
    </citation>
    <scope>NUCLEOTIDE SEQUENCE [LARGE SCALE GENOMIC DNA]</scope>
    <source>
        <strain evidence="2 3">N6D05</strain>
    </source>
</reference>
<feature type="region of interest" description="Disordered" evidence="1">
    <location>
        <begin position="313"/>
        <end position="333"/>
    </location>
</feature>
<organism evidence="2 3">
    <name type="scientific">Bifidobacterium longum</name>
    <dbReference type="NCBI Taxonomy" id="216816"/>
    <lineage>
        <taxon>Bacteria</taxon>
        <taxon>Bacillati</taxon>
        <taxon>Actinomycetota</taxon>
        <taxon>Actinomycetes</taxon>
        <taxon>Bifidobacteriales</taxon>
        <taxon>Bifidobacteriaceae</taxon>
        <taxon>Bifidobacterium</taxon>
    </lineage>
</organism>
<accession>A0A3D8TTK1</accession>
<dbReference type="EMBL" id="NJNR01000109">
    <property type="protein sequence ID" value="RDX01987.1"/>
    <property type="molecule type" value="Genomic_DNA"/>
</dbReference>
<evidence type="ECO:0000313" key="2">
    <source>
        <dbReference type="EMBL" id="RDX01987.1"/>
    </source>
</evidence>